<reference evidence="6 7" key="1">
    <citation type="submission" date="2019-02" db="EMBL/GenBank/DDBJ databases">
        <title>Genome sequencing of the rare red list fungi Bondarzewia mesenterica.</title>
        <authorList>
            <person name="Buettner E."/>
            <person name="Kellner H."/>
        </authorList>
    </citation>
    <scope>NUCLEOTIDE SEQUENCE [LARGE SCALE GENOMIC DNA]</scope>
    <source>
        <strain evidence="6 7">DSM 108281</strain>
    </source>
</reference>
<organism evidence="6 7">
    <name type="scientific">Bondarzewia mesenterica</name>
    <dbReference type="NCBI Taxonomy" id="1095465"/>
    <lineage>
        <taxon>Eukaryota</taxon>
        <taxon>Fungi</taxon>
        <taxon>Dikarya</taxon>
        <taxon>Basidiomycota</taxon>
        <taxon>Agaricomycotina</taxon>
        <taxon>Agaricomycetes</taxon>
        <taxon>Russulales</taxon>
        <taxon>Bondarzewiaceae</taxon>
        <taxon>Bondarzewia</taxon>
    </lineage>
</organism>
<comment type="caution">
    <text evidence="6">The sequence shown here is derived from an EMBL/GenBank/DDBJ whole genome shotgun (WGS) entry which is preliminary data.</text>
</comment>
<dbReference type="SUPFAM" id="SSF51735">
    <property type="entry name" value="NAD(P)-binding Rossmann-fold domains"/>
    <property type="match status" value="1"/>
</dbReference>
<dbReference type="Gene3D" id="3.90.180.10">
    <property type="entry name" value="Medium-chain alcohol dehydrogenases, catalytic domain"/>
    <property type="match status" value="1"/>
</dbReference>
<feature type="domain" description="Alcohol dehydrogenase-like C-terminal" evidence="5">
    <location>
        <begin position="79"/>
        <end position="205"/>
    </location>
</feature>
<evidence type="ECO:0000313" key="6">
    <source>
        <dbReference type="EMBL" id="THH05922.1"/>
    </source>
</evidence>
<protein>
    <recommendedName>
        <fullName evidence="5">Alcohol dehydrogenase-like C-terminal domain-containing protein</fullName>
    </recommendedName>
</protein>
<dbReference type="OrthoDB" id="256333at2759"/>
<accession>A0A4S4L3H0</accession>
<dbReference type="PANTHER" id="PTHR42813:SF4">
    <property type="entry name" value="NADP-DEPENDENT ISOPROPANOL DEHYDROGENASE"/>
    <property type="match status" value="1"/>
</dbReference>
<dbReference type="InterPro" id="IPR013149">
    <property type="entry name" value="ADH-like_C"/>
</dbReference>
<evidence type="ECO:0000256" key="3">
    <source>
        <dbReference type="ARBA" id="ARBA00022723"/>
    </source>
</evidence>
<evidence type="ECO:0000259" key="5">
    <source>
        <dbReference type="Pfam" id="PF00107"/>
    </source>
</evidence>
<dbReference type="InterPro" id="IPR011032">
    <property type="entry name" value="GroES-like_sf"/>
</dbReference>
<dbReference type="PANTHER" id="PTHR42813">
    <property type="entry name" value="ZINC-TYPE ALCOHOL DEHYDROGENASE-LIKE"/>
    <property type="match status" value="1"/>
</dbReference>
<evidence type="ECO:0000256" key="2">
    <source>
        <dbReference type="ARBA" id="ARBA00008072"/>
    </source>
</evidence>
<keyword evidence="3" id="KW-0479">Metal-binding</keyword>
<dbReference type="Pfam" id="PF00107">
    <property type="entry name" value="ADH_zinc_N"/>
    <property type="match status" value="1"/>
</dbReference>
<name>A0A4S4L3H0_9AGAM</name>
<dbReference type="SUPFAM" id="SSF50129">
    <property type="entry name" value="GroES-like"/>
    <property type="match status" value="1"/>
</dbReference>
<dbReference type="EMBL" id="SGPL01000942">
    <property type="protein sequence ID" value="THH05922.1"/>
    <property type="molecule type" value="Genomic_DNA"/>
</dbReference>
<dbReference type="Gene3D" id="3.40.50.720">
    <property type="entry name" value="NAD(P)-binding Rossmann-like Domain"/>
    <property type="match status" value="1"/>
</dbReference>
<evidence type="ECO:0000256" key="4">
    <source>
        <dbReference type="ARBA" id="ARBA00022833"/>
    </source>
</evidence>
<dbReference type="GO" id="GO:0046872">
    <property type="term" value="F:metal ion binding"/>
    <property type="evidence" value="ECO:0007669"/>
    <property type="project" value="UniProtKB-KW"/>
</dbReference>
<evidence type="ECO:0000313" key="7">
    <source>
        <dbReference type="Proteomes" id="UP000310158"/>
    </source>
</evidence>
<keyword evidence="7" id="KW-1185">Reference proteome</keyword>
<keyword evidence="4" id="KW-0862">Zinc</keyword>
<comment type="similarity">
    <text evidence="2">Belongs to the zinc-containing alcohol dehydrogenase family.</text>
</comment>
<proteinExistence type="inferred from homology"/>
<sequence>MQSHCTSGGWQFGNVIDGTQADYVRVLHADSSLYHYPTPEVDERALLMISDILPTAYECGVLNGNVRPGGSVAIVGSGPIGLSAVLTASLFSPSKVIVLDLDPNRLEVAKRFGATHIVESGPDAAKQVMEITGGRGVDTAIEAVGVPATFEFCEEIIAPGGTIANIGVHGAKADLHLEKLWDRNITITTRLVDTVTTPTLIQLLASGRLNVKDLTTHTFKFADMEKAYQVFGAAAENKALKVVIDHERYHAYDM</sequence>
<dbReference type="Proteomes" id="UP000310158">
    <property type="component" value="Unassembled WGS sequence"/>
</dbReference>
<evidence type="ECO:0000256" key="1">
    <source>
        <dbReference type="ARBA" id="ARBA00001947"/>
    </source>
</evidence>
<dbReference type="InterPro" id="IPR036291">
    <property type="entry name" value="NAD(P)-bd_dom_sf"/>
</dbReference>
<gene>
    <name evidence="6" type="ORF">EW146_g9770</name>
</gene>
<dbReference type="AlphaFoldDB" id="A0A4S4L3H0"/>
<comment type="cofactor">
    <cofactor evidence="1">
        <name>Zn(2+)</name>
        <dbReference type="ChEBI" id="CHEBI:29105"/>
    </cofactor>
</comment>